<evidence type="ECO:0000259" key="12">
    <source>
        <dbReference type="Pfam" id="PF18075"/>
    </source>
</evidence>
<comment type="subcellular location">
    <subcellularLocation>
        <location evidence="1">Cell membrane</location>
        <topology evidence="1">Multi-pass membrane protein</topology>
    </subcellularLocation>
</comment>
<dbReference type="PANTHER" id="PTHR47755:SF1">
    <property type="entry name" value="CELL DIVISION PROTEIN FTSX"/>
    <property type="match status" value="1"/>
</dbReference>
<dbReference type="GO" id="GO:0005886">
    <property type="term" value="C:plasma membrane"/>
    <property type="evidence" value="ECO:0007669"/>
    <property type="project" value="UniProtKB-SubCell"/>
</dbReference>
<dbReference type="STRING" id="1968527.B5M47_03105"/>
<keyword evidence="8 10" id="KW-0472">Membrane</keyword>
<comment type="similarity">
    <text evidence="2">Belongs to the ABC-4 integral membrane protein family. FtsX subfamily.</text>
</comment>
<evidence type="ECO:0000256" key="3">
    <source>
        <dbReference type="ARBA" id="ARBA00021907"/>
    </source>
</evidence>
<dbReference type="Gene3D" id="3.30.70.3040">
    <property type="match status" value="1"/>
</dbReference>
<feature type="transmembrane region" description="Helical" evidence="10">
    <location>
        <begin position="242"/>
        <end position="267"/>
    </location>
</feature>
<dbReference type="InterPro" id="IPR004513">
    <property type="entry name" value="FtsX"/>
</dbReference>
<keyword evidence="7 10" id="KW-1133">Transmembrane helix</keyword>
<proteinExistence type="inferred from homology"/>
<dbReference type="Pfam" id="PF02687">
    <property type="entry name" value="FtsX"/>
    <property type="match status" value="1"/>
</dbReference>
<evidence type="ECO:0000256" key="1">
    <source>
        <dbReference type="ARBA" id="ARBA00004651"/>
    </source>
</evidence>
<dbReference type="PANTHER" id="PTHR47755">
    <property type="entry name" value="CELL DIVISION PROTEIN FTSX"/>
    <property type="match status" value="1"/>
</dbReference>
<keyword evidence="6 10" id="KW-0812">Transmembrane</keyword>
<evidence type="ECO:0000256" key="8">
    <source>
        <dbReference type="ARBA" id="ARBA00023136"/>
    </source>
</evidence>
<organism evidence="13 14">
    <name type="scientific">candidate division CPR3 bacterium 4484_211</name>
    <dbReference type="NCBI Taxonomy" id="1968527"/>
    <lineage>
        <taxon>Bacteria</taxon>
        <taxon>Bacteria division CPR3</taxon>
    </lineage>
</organism>
<keyword evidence="4" id="KW-1003">Cell membrane</keyword>
<feature type="transmembrane region" description="Helical" evidence="10">
    <location>
        <begin position="217"/>
        <end position="236"/>
    </location>
</feature>
<feature type="transmembrane region" description="Helical" evidence="10">
    <location>
        <begin position="189"/>
        <end position="210"/>
    </location>
</feature>
<keyword evidence="5" id="KW-0132">Cell division</keyword>
<feature type="transmembrane region" description="Helical" evidence="10">
    <location>
        <begin position="143"/>
        <end position="169"/>
    </location>
</feature>
<evidence type="ECO:0000256" key="9">
    <source>
        <dbReference type="ARBA" id="ARBA00023306"/>
    </source>
</evidence>
<accession>A0A1W9NZ42</accession>
<evidence type="ECO:0000256" key="6">
    <source>
        <dbReference type="ARBA" id="ARBA00022692"/>
    </source>
</evidence>
<evidence type="ECO:0000256" key="10">
    <source>
        <dbReference type="SAM" id="Phobius"/>
    </source>
</evidence>
<keyword evidence="9" id="KW-0131">Cell cycle</keyword>
<feature type="domain" description="FtsX extracellular" evidence="12">
    <location>
        <begin position="30"/>
        <end position="121"/>
    </location>
</feature>
<evidence type="ECO:0000259" key="11">
    <source>
        <dbReference type="Pfam" id="PF02687"/>
    </source>
</evidence>
<dbReference type="Proteomes" id="UP000192520">
    <property type="component" value="Unassembled WGS sequence"/>
</dbReference>
<dbReference type="EMBL" id="MZGJ01000018">
    <property type="protein sequence ID" value="OQX50813.1"/>
    <property type="molecule type" value="Genomic_DNA"/>
</dbReference>
<dbReference type="InterPro" id="IPR003838">
    <property type="entry name" value="ABC3_permease_C"/>
</dbReference>
<dbReference type="AlphaFoldDB" id="A0A1W9NZ42"/>
<evidence type="ECO:0000256" key="5">
    <source>
        <dbReference type="ARBA" id="ARBA00022618"/>
    </source>
</evidence>
<evidence type="ECO:0000256" key="7">
    <source>
        <dbReference type="ARBA" id="ARBA00022989"/>
    </source>
</evidence>
<evidence type="ECO:0000256" key="4">
    <source>
        <dbReference type="ARBA" id="ARBA00022475"/>
    </source>
</evidence>
<comment type="caution">
    <text evidence="13">The sequence shown here is derived from an EMBL/GenBank/DDBJ whole genome shotgun (WGS) entry which is preliminary data.</text>
</comment>
<dbReference type="GO" id="GO:0051301">
    <property type="term" value="P:cell division"/>
    <property type="evidence" value="ECO:0007669"/>
    <property type="project" value="UniProtKB-KW"/>
</dbReference>
<dbReference type="Pfam" id="PF18075">
    <property type="entry name" value="FtsX_ECD"/>
    <property type="match status" value="1"/>
</dbReference>
<evidence type="ECO:0000313" key="13">
    <source>
        <dbReference type="EMBL" id="OQX50813.1"/>
    </source>
</evidence>
<dbReference type="InterPro" id="IPR040690">
    <property type="entry name" value="FtsX_ECD"/>
</dbReference>
<dbReference type="PIRSF" id="PIRSF003097">
    <property type="entry name" value="FtsX"/>
    <property type="match status" value="1"/>
</dbReference>
<gene>
    <name evidence="13" type="ORF">B5M47_03105</name>
</gene>
<sequence length="269" mass="30096">MTLAIYAVSYFSAAVYRYNEVLKSFKEKPQLTVFFKDEATEAEILNLKTSLEARLEVKEISYISKEKALELYREQNLDKPELLEFVTADILPASLEISTTQVEFQESIARELSNNNRVESVVFHRDVVKQLVQFSRAARVEGFMWAVSLLTVSVLTILIIVGLSITAYGREIEIMKLVGAGNWYVRWPFIFQGAIYGVASAALAAGLLYLMPYIKDFFLNGTESVLLPGVSVFPVADWLLLRLWGATTILGAGLGALSSLAATWRYLKA</sequence>
<feature type="domain" description="ABC3 transporter permease C-terminal" evidence="11">
    <location>
        <begin position="146"/>
        <end position="268"/>
    </location>
</feature>
<evidence type="ECO:0000313" key="14">
    <source>
        <dbReference type="Proteomes" id="UP000192520"/>
    </source>
</evidence>
<name>A0A1W9NZ42_UNCC3</name>
<protein>
    <recommendedName>
        <fullName evidence="3">Cell division protein FtsX</fullName>
    </recommendedName>
</protein>
<evidence type="ECO:0000256" key="2">
    <source>
        <dbReference type="ARBA" id="ARBA00007379"/>
    </source>
</evidence>
<reference evidence="14" key="1">
    <citation type="submission" date="2017-03" db="EMBL/GenBank/DDBJ databases">
        <title>Novel pathways for hydrocarbon cycling and metabolic interdependencies in hydrothermal sediment communities.</title>
        <authorList>
            <person name="Dombrowski N."/>
            <person name="Seitz K."/>
            <person name="Teske A."/>
            <person name="Baker B."/>
        </authorList>
    </citation>
    <scope>NUCLEOTIDE SEQUENCE [LARGE SCALE GENOMIC DNA]</scope>
</reference>